<feature type="transmembrane region" description="Helical" evidence="8">
    <location>
        <begin position="277"/>
        <end position="301"/>
    </location>
</feature>
<evidence type="ECO:0000259" key="9">
    <source>
        <dbReference type="Pfam" id="PF00361"/>
    </source>
</evidence>
<name>A0A1F4TAB8_UNCSA</name>
<feature type="transmembrane region" description="Helical" evidence="8">
    <location>
        <begin position="138"/>
        <end position="162"/>
    </location>
</feature>
<feature type="transmembrane region" description="Helical" evidence="8">
    <location>
        <begin position="566"/>
        <end position="582"/>
    </location>
</feature>
<feature type="transmembrane region" description="Helical" evidence="8">
    <location>
        <begin position="341"/>
        <end position="360"/>
    </location>
</feature>
<keyword evidence="3 7" id="KW-0812">Transmembrane</keyword>
<feature type="transmembrane region" description="Helical" evidence="8">
    <location>
        <begin position="109"/>
        <end position="126"/>
    </location>
</feature>
<dbReference type="Pfam" id="PF00361">
    <property type="entry name" value="Proton_antipo_M"/>
    <property type="match status" value="1"/>
</dbReference>
<protein>
    <recommendedName>
        <fullName evidence="9">NADH:quinone oxidoreductase/Mrp antiporter transmembrane domain-containing protein</fullName>
    </recommendedName>
</protein>
<evidence type="ECO:0000256" key="4">
    <source>
        <dbReference type="ARBA" id="ARBA00022989"/>
    </source>
</evidence>
<feature type="transmembrane region" description="Helical" evidence="8">
    <location>
        <begin position="380"/>
        <end position="401"/>
    </location>
</feature>
<reference evidence="10 11" key="1">
    <citation type="journal article" date="2016" name="Nat. Commun.">
        <title>Thousands of microbial genomes shed light on interconnected biogeochemical processes in an aquifer system.</title>
        <authorList>
            <person name="Anantharaman K."/>
            <person name="Brown C.T."/>
            <person name="Hug L.A."/>
            <person name="Sharon I."/>
            <person name="Castelle C.J."/>
            <person name="Probst A.J."/>
            <person name="Thomas B.C."/>
            <person name="Singh A."/>
            <person name="Wilkins M.J."/>
            <person name="Karaoz U."/>
            <person name="Brodie E.L."/>
            <person name="Williams K.H."/>
            <person name="Hubbard S.S."/>
            <person name="Banfield J.F."/>
        </authorList>
    </citation>
    <scope>NUCLEOTIDE SEQUENCE [LARGE SCALE GENOMIC DNA]</scope>
</reference>
<evidence type="ECO:0000256" key="6">
    <source>
        <dbReference type="ARBA" id="ARBA00023136"/>
    </source>
</evidence>
<keyword evidence="4 8" id="KW-1133">Transmembrane helix</keyword>
<evidence type="ECO:0000256" key="5">
    <source>
        <dbReference type="ARBA" id="ARBA00023002"/>
    </source>
</evidence>
<feature type="transmembrane region" description="Helical" evidence="8">
    <location>
        <begin position="54"/>
        <end position="73"/>
    </location>
</feature>
<feature type="transmembrane region" description="Helical" evidence="8">
    <location>
        <begin position="463"/>
        <end position="486"/>
    </location>
</feature>
<feature type="transmembrane region" description="Helical" evidence="8">
    <location>
        <begin position="85"/>
        <end position="103"/>
    </location>
</feature>
<comment type="caution">
    <text evidence="10">The sequence shown here is derived from an EMBL/GenBank/DDBJ whole genome shotgun (WGS) entry which is preliminary data.</text>
</comment>
<keyword evidence="5" id="KW-0560">Oxidoreductase</keyword>
<dbReference type="InterPro" id="IPR001750">
    <property type="entry name" value="ND/Mrp_TM"/>
</dbReference>
<evidence type="ECO:0000256" key="1">
    <source>
        <dbReference type="ARBA" id="ARBA00004651"/>
    </source>
</evidence>
<keyword evidence="6 8" id="KW-0472">Membrane</keyword>
<dbReference type="Proteomes" id="UP000178951">
    <property type="component" value="Unassembled WGS sequence"/>
</dbReference>
<evidence type="ECO:0000256" key="2">
    <source>
        <dbReference type="ARBA" id="ARBA00022475"/>
    </source>
</evidence>
<dbReference type="GO" id="GO:0016491">
    <property type="term" value="F:oxidoreductase activity"/>
    <property type="evidence" value="ECO:0007669"/>
    <property type="project" value="UniProtKB-KW"/>
</dbReference>
<dbReference type="EMBL" id="MEUF01000093">
    <property type="protein sequence ID" value="OGC29419.1"/>
    <property type="molecule type" value="Genomic_DNA"/>
</dbReference>
<dbReference type="InterPro" id="IPR052175">
    <property type="entry name" value="ComplexI-like_HydComp"/>
</dbReference>
<evidence type="ECO:0000256" key="8">
    <source>
        <dbReference type="SAM" id="Phobius"/>
    </source>
</evidence>
<evidence type="ECO:0000256" key="7">
    <source>
        <dbReference type="RuleBase" id="RU000320"/>
    </source>
</evidence>
<evidence type="ECO:0000313" key="10">
    <source>
        <dbReference type="EMBL" id="OGC29419.1"/>
    </source>
</evidence>
<dbReference type="PANTHER" id="PTHR42682:SF4">
    <property type="entry name" value="NADH-UBIQUINONE_PLASTOQUINONE"/>
    <property type="match status" value="1"/>
</dbReference>
<feature type="transmembrane region" description="Helical" evidence="8">
    <location>
        <begin position="422"/>
        <end position="443"/>
    </location>
</feature>
<organism evidence="10 11">
    <name type="scientific">candidate division WOR-1 bacterium RIFOXYB2_FULL_48_7</name>
    <dbReference type="NCBI Taxonomy" id="1802583"/>
    <lineage>
        <taxon>Bacteria</taxon>
        <taxon>Bacillati</taxon>
        <taxon>Saganbacteria</taxon>
    </lineage>
</organism>
<feature type="transmembrane region" description="Helical" evidence="8">
    <location>
        <begin position="243"/>
        <end position="265"/>
    </location>
</feature>
<dbReference type="GO" id="GO:0005886">
    <property type="term" value="C:plasma membrane"/>
    <property type="evidence" value="ECO:0007669"/>
    <property type="project" value="UniProtKB-SubCell"/>
</dbReference>
<feature type="domain" description="NADH:quinone oxidoreductase/Mrp antiporter transmembrane" evidence="9">
    <location>
        <begin position="102"/>
        <end position="386"/>
    </location>
</feature>
<dbReference type="Gene3D" id="1.20.5.2700">
    <property type="match status" value="1"/>
</dbReference>
<accession>A0A1F4TAB8</accession>
<evidence type="ECO:0000256" key="3">
    <source>
        <dbReference type="ARBA" id="ARBA00022692"/>
    </source>
</evidence>
<dbReference type="PRINTS" id="PR01434">
    <property type="entry name" value="NADHDHGNASE5"/>
</dbReference>
<dbReference type="AlphaFoldDB" id="A0A1F4TAB8"/>
<dbReference type="PANTHER" id="PTHR42682">
    <property type="entry name" value="HYDROGENASE-4 COMPONENT F"/>
    <property type="match status" value="1"/>
</dbReference>
<feature type="transmembrane region" description="Helical" evidence="8">
    <location>
        <begin position="174"/>
        <end position="193"/>
    </location>
</feature>
<comment type="subcellular location">
    <subcellularLocation>
        <location evidence="1">Cell membrane</location>
        <topology evidence="1">Multi-pass membrane protein</topology>
    </subcellularLocation>
    <subcellularLocation>
        <location evidence="7">Membrane</location>
        <topology evidence="7">Multi-pass membrane protein</topology>
    </subcellularLocation>
</comment>
<dbReference type="STRING" id="1802583.A2311_06770"/>
<sequence length="583" mass="62876">MDNNLIIQAIITGPLLLSIFCFLWPRLAKWLALLVAMASLAGAALVFFRAATLASGLLLAGAFFTLLVTVYSFDYMKERGRQGEYYGYLLLTLGAFSSVVFAADFLMLLFAWGIMGVALYLLVGLGGPKASSAATKTLLLVGGSDALMIIGIGLVVVLTRSFQIGSVPLPTDDPLAIMAFICLAAGAFAKAGVMPLHGWIPDSAEVAPLPVMAYLPAALDKLAGIYLLFRLCTDVFSISLNSLLSNSLLAIGSFTIVAAVFAAMIQHDLKKLLSFHAVSQVGYMVVGIGTGMPLGIAGGLFHMFNHTLYKSCLFFSAGAVESKTGETDLDKLGGLARSMPWTFLATAMAALAISGVPPFNGFFSKWLIYQGLIELAPLNPYWIIFLLAAMFGSALTLASFVKVIHAVFLGQGDKTTVSVKEVSFLMLWPMLTLAGLCLLFGLVPLPLNSFIYSLTGKVDFVGGWQPLVAIIFILASLVIGWLLYLVGQVAKSQIKPVFIGGELISDEETKVSGINFYAEVRRWGWLETIFGWGEKRYFDLSNWAGQLTGLLADKLSRLQNGLLRSYLFWLAGGVVIIFFVLMK</sequence>
<evidence type="ECO:0000313" key="11">
    <source>
        <dbReference type="Proteomes" id="UP000178951"/>
    </source>
</evidence>
<gene>
    <name evidence="10" type="ORF">A2311_06770</name>
</gene>
<proteinExistence type="predicted"/>
<feature type="transmembrane region" description="Helical" evidence="8">
    <location>
        <begin position="6"/>
        <end position="24"/>
    </location>
</feature>
<feature type="transmembrane region" description="Helical" evidence="8">
    <location>
        <begin position="31"/>
        <end position="48"/>
    </location>
</feature>
<keyword evidence="2" id="KW-1003">Cell membrane</keyword>